<dbReference type="Proteomes" id="UP000001058">
    <property type="component" value="Unassembled WGS sequence"/>
</dbReference>
<accession>D8U6H3</accession>
<dbReference type="KEGG" id="vcn:VOLCADRAFT_95059"/>
<dbReference type="RefSeq" id="XP_002954224.1">
    <property type="nucleotide sequence ID" value="XM_002954178.1"/>
</dbReference>
<keyword evidence="2" id="KW-1185">Reference proteome</keyword>
<dbReference type="GeneID" id="9624066"/>
<name>D8U6H3_VOLCA</name>
<dbReference type="EMBL" id="GL378362">
    <property type="protein sequence ID" value="EFJ44648.1"/>
    <property type="molecule type" value="Genomic_DNA"/>
</dbReference>
<dbReference type="AlphaFoldDB" id="D8U6H3"/>
<proteinExistence type="predicted"/>
<organism evidence="2">
    <name type="scientific">Volvox carteri f. nagariensis</name>
    <dbReference type="NCBI Taxonomy" id="3068"/>
    <lineage>
        <taxon>Eukaryota</taxon>
        <taxon>Viridiplantae</taxon>
        <taxon>Chlorophyta</taxon>
        <taxon>core chlorophytes</taxon>
        <taxon>Chlorophyceae</taxon>
        <taxon>CS clade</taxon>
        <taxon>Chlamydomonadales</taxon>
        <taxon>Volvocaceae</taxon>
        <taxon>Volvox</taxon>
    </lineage>
</organism>
<evidence type="ECO:0000313" key="1">
    <source>
        <dbReference type="EMBL" id="EFJ44648.1"/>
    </source>
</evidence>
<sequence>MAVFLGELEGRLTFPKGEAGGSMIDHFCRFSQCSPSCLSDASGDASVFEISRYRDHAALFTDGSQVMHARNGVITDLSNGTCDSTESVEYLRDAGLRVCKRGMSPTVVCAPFLGEAVELQFGLLCLVHFVGDDGLCLGECSDDARSVV</sequence>
<protein>
    <submittedName>
        <fullName evidence="1">Uncharacterized protein</fullName>
    </submittedName>
</protein>
<gene>
    <name evidence="1" type="ORF">VOLCADRAFT_95059</name>
</gene>
<dbReference type="InParanoid" id="D8U6H3"/>
<reference evidence="1 2" key="1">
    <citation type="journal article" date="2010" name="Science">
        <title>Genomic analysis of organismal complexity in the multicellular green alga Volvox carteri.</title>
        <authorList>
            <person name="Prochnik S.E."/>
            <person name="Umen J."/>
            <person name="Nedelcu A.M."/>
            <person name="Hallmann A."/>
            <person name="Miller S.M."/>
            <person name="Nishii I."/>
            <person name="Ferris P."/>
            <person name="Kuo A."/>
            <person name="Mitros T."/>
            <person name="Fritz-Laylin L.K."/>
            <person name="Hellsten U."/>
            <person name="Chapman J."/>
            <person name="Simakov O."/>
            <person name="Rensing S.A."/>
            <person name="Terry A."/>
            <person name="Pangilinan J."/>
            <person name="Kapitonov V."/>
            <person name="Jurka J."/>
            <person name="Salamov A."/>
            <person name="Shapiro H."/>
            <person name="Schmutz J."/>
            <person name="Grimwood J."/>
            <person name="Lindquist E."/>
            <person name="Lucas S."/>
            <person name="Grigoriev I.V."/>
            <person name="Schmitt R."/>
            <person name="Kirk D."/>
            <person name="Rokhsar D.S."/>
        </authorList>
    </citation>
    <scope>NUCLEOTIDE SEQUENCE [LARGE SCALE GENOMIC DNA]</scope>
    <source>
        <strain evidence="2">f. Nagariensis / Eve</strain>
    </source>
</reference>
<evidence type="ECO:0000313" key="2">
    <source>
        <dbReference type="Proteomes" id="UP000001058"/>
    </source>
</evidence>